<evidence type="ECO:0000313" key="8">
    <source>
        <dbReference type="Proteomes" id="UP000269301"/>
    </source>
</evidence>
<dbReference type="EMBL" id="RBZP01000001">
    <property type="protein sequence ID" value="RKQ37619.1"/>
    <property type="molecule type" value="Genomic_DNA"/>
</dbReference>
<dbReference type="InterPro" id="IPR038765">
    <property type="entry name" value="Papain-like_cys_pep_sf"/>
</dbReference>
<evidence type="ECO:0000256" key="1">
    <source>
        <dbReference type="ARBA" id="ARBA00007074"/>
    </source>
</evidence>
<dbReference type="Proteomes" id="UP000269301">
    <property type="component" value="Unassembled WGS sequence"/>
</dbReference>
<comment type="similarity">
    <text evidence="1">Belongs to the peptidase C40 family.</text>
</comment>
<name>A0A495ACB2_9BACI</name>
<dbReference type="InterPro" id="IPR036366">
    <property type="entry name" value="PGBDSf"/>
</dbReference>
<evidence type="ECO:0000256" key="2">
    <source>
        <dbReference type="ARBA" id="ARBA00022670"/>
    </source>
</evidence>
<dbReference type="AlphaFoldDB" id="A0A495ACB2"/>
<dbReference type="SUPFAM" id="SSF47090">
    <property type="entry name" value="PGBD-like"/>
    <property type="match status" value="1"/>
</dbReference>
<sequence length="347" mass="39556">MFAKAIKYLIIGVFSYSILLNMPITSTSETKLEHVGTLQEENSSYNHKEISRLRLDKPNDVTFLATEETDDDFHVEPSHIIQKIKNNHPKDRMKWENHETFRVLFESEKKRFIQELENLTKTIVIDDYRDYQNDLKEIQKSLKYFGYYEGEIDGLYGPLTIEALDVAEKELGLEVKEKVQTQIAAFHEQTTEEDNYSDHRAETNPHSTNQEKEKVETIEEKNNQVSPNTGQSNVIQVATSFIGTPYVWGGESPSGFDCSGFIHYVYQTQGIDLPRTVSEIWSVGQTVSSPSVGDFVFFTTYKSGPSHMGIYIGNGEFVHAGTSSGVTISNMNSSYWQPKYLGAKRIQ</sequence>
<dbReference type="InterPro" id="IPR036365">
    <property type="entry name" value="PGBD-like_sf"/>
</dbReference>
<feature type="domain" description="NlpC/P60" evidence="6">
    <location>
        <begin position="228"/>
        <end position="347"/>
    </location>
</feature>
<protein>
    <submittedName>
        <fullName evidence="7">Cell wall lytic activity</fullName>
    </submittedName>
</protein>
<evidence type="ECO:0000256" key="4">
    <source>
        <dbReference type="ARBA" id="ARBA00022807"/>
    </source>
</evidence>
<dbReference type="InterPro" id="IPR000064">
    <property type="entry name" value="NLP_P60_dom"/>
</dbReference>
<dbReference type="RefSeq" id="WP_121202698.1">
    <property type="nucleotide sequence ID" value="NZ_RBZP01000001.1"/>
</dbReference>
<dbReference type="Gene3D" id="3.90.1720.10">
    <property type="entry name" value="endopeptidase domain like (from Nostoc punctiforme)"/>
    <property type="match status" value="1"/>
</dbReference>
<dbReference type="GO" id="GO:0008234">
    <property type="term" value="F:cysteine-type peptidase activity"/>
    <property type="evidence" value="ECO:0007669"/>
    <property type="project" value="UniProtKB-KW"/>
</dbReference>
<organism evidence="7 8">
    <name type="scientific">Oceanobacillus halophilus</name>
    <dbReference type="NCBI Taxonomy" id="930130"/>
    <lineage>
        <taxon>Bacteria</taxon>
        <taxon>Bacillati</taxon>
        <taxon>Bacillota</taxon>
        <taxon>Bacilli</taxon>
        <taxon>Bacillales</taxon>
        <taxon>Bacillaceae</taxon>
        <taxon>Oceanobacillus</taxon>
    </lineage>
</organism>
<dbReference type="Pfam" id="PF01471">
    <property type="entry name" value="PG_binding_1"/>
    <property type="match status" value="1"/>
</dbReference>
<keyword evidence="2" id="KW-0645">Protease</keyword>
<evidence type="ECO:0000256" key="3">
    <source>
        <dbReference type="ARBA" id="ARBA00022801"/>
    </source>
</evidence>
<dbReference type="GO" id="GO:0006508">
    <property type="term" value="P:proteolysis"/>
    <property type="evidence" value="ECO:0007669"/>
    <property type="project" value="UniProtKB-KW"/>
</dbReference>
<reference evidence="7 8" key="1">
    <citation type="journal article" date="2016" name="Int. J. Syst. Evol. Microbiol.">
        <title>Oceanobacillus halophilus sp. nov., a novel moderately halophilic bacterium from a hypersaline lake.</title>
        <authorList>
            <person name="Amoozegar M.A."/>
            <person name="Bagheri M."/>
            <person name="Makhdoumi A."/>
            <person name="Nikou M.M."/>
            <person name="Fazeli S.A.S."/>
            <person name="Schumann P."/>
            <person name="Sproer C."/>
            <person name="Sanchez-Porro C."/>
            <person name="Ventosa A."/>
        </authorList>
    </citation>
    <scope>NUCLEOTIDE SEQUENCE [LARGE SCALE GENOMIC DNA]</scope>
    <source>
        <strain evidence="7 8">DSM 23996</strain>
    </source>
</reference>
<keyword evidence="4" id="KW-0788">Thiol protease</keyword>
<feature type="region of interest" description="Disordered" evidence="5">
    <location>
        <begin position="188"/>
        <end position="212"/>
    </location>
</feature>
<feature type="compositionally biased region" description="Basic and acidic residues" evidence="5">
    <location>
        <begin position="196"/>
        <end position="212"/>
    </location>
</feature>
<dbReference type="Pfam" id="PF00877">
    <property type="entry name" value="NLPC_P60"/>
    <property type="match status" value="1"/>
</dbReference>
<gene>
    <name evidence="7" type="ORF">D8M06_02100</name>
</gene>
<evidence type="ECO:0000259" key="6">
    <source>
        <dbReference type="PROSITE" id="PS51935"/>
    </source>
</evidence>
<keyword evidence="8" id="KW-1185">Reference proteome</keyword>
<dbReference type="PANTHER" id="PTHR47053">
    <property type="entry name" value="MUREIN DD-ENDOPEPTIDASE MEPH-RELATED"/>
    <property type="match status" value="1"/>
</dbReference>
<comment type="caution">
    <text evidence="7">The sequence shown here is derived from an EMBL/GenBank/DDBJ whole genome shotgun (WGS) entry which is preliminary data.</text>
</comment>
<accession>A0A495ACB2</accession>
<dbReference type="PANTHER" id="PTHR47053:SF1">
    <property type="entry name" value="MUREIN DD-ENDOPEPTIDASE MEPH-RELATED"/>
    <property type="match status" value="1"/>
</dbReference>
<dbReference type="Gene3D" id="1.10.101.10">
    <property type="entry name" value="PGBD-like superfamily/PGBD"/>
    <property type="match status" value="1"/>
</dbReference>
<keyword evidence="3" id="KW-0378">Hydrolase</keyword>
<dbReference type="InterPro" id="IPR051202">
    <property type="entry name" value="Peptidase_C40"/>
</dbReference>
<dbReference type="PROSITE" id="PS51935">
    <property type="entry name" value="NLPC_P60"/>
    <property type="match status" value="1"/>
</dbReference>
<evidence type="ECO:0000256" key="5">
    <source>
        <dbReference type="SAM" id="MobiDB-lite"/>
    </source>
</evidence>
<proteinExistence type="inferred from homology"/>
<dbReference type="InterPro" id="IPR002477">
    <property type="entry name" value="Peptidoglycan-bd-like"/>
</dbReference>
<evidence type="ECO:0000313" key="7">
    <source>
        <dbReference type="EMBL" id="RKQ37619.1"/>
    </source>
</evidence>
<dbReference type="SUPFAM" id="SSF54001">
    <property type="entry name" value="Cysteine proteinases"/>
    <property type="match status" value="1"/>
</dbReference>